<dbReference type="GO" id="GO:1990841">
    <property type="term" value="F:promoter-specific chromatin binding"/>
    <property type="evidence" value="ECO:0007669"/>
    <property type="project" value="TreeGrafter"/>
</dbReference>
<keyword evidence="4" id="KW-0539">Nucleus</keyword>
<protein>
    <submittedName>
        <fullName evidence="6">Transcription initiation factor TFIID, subunit TAF10</fullName>
    </submittedName>
</protein>
<proteinExistence type="inferred from homology"/>
<dbReference type="InterPro" id="IPR003923">
    <property type="entry name" value="TAF10"/>
</dbReference>
<dbReference type="PANTHER" id="PTHR21242">
    <property type="entry name" value="TRANSCRIPTION INITIATION FACTOR TFIID SUBUNIT 10"/>
    <property type="match status" value="1"/>
</dbReference>
<evidence type="ECO:0000256" key="5">
    <source>
        <dbReference type="ARBA" id="ARBA00025730"/>
    </source>
</evidence>
<keyword evidence="7" id="KW-1185">Reference proteome</keyword>
<comment type="caution">
    <text evidence="6">The sequence shown here is derived from an EMBL/GenBank/DDBJ whole genome shotgun (WGS) entry which is preliminary data.</text>
</comment>
<evidence type="ECO:0000256" key="4">
    <source>
        <dbReference type="ARBA" id="ARBA00023242"/>
    </source>
</evidence>
<gene>
    <name evidence="6" type="ORF">M153_12610002257</name>
</gene>
<keyword evidence="6" id="KW-0396">Initiation factor</keyword>
<dbReference type="GO" id="GO:0006367">
    <property type="term" value="P:transcription initiation at RNA polymerase II promoter"/>
    <property type="evidence" value="ECO:0007669"/>
    <property type="project" value="TreeGrafter"/>
</dbReference>
<dbReference type="AlphaFoldDB" id="A0A0R0M341"/>
<keyword evidence="2" id="KW-0805">Transcription regulation</keyword>
<dbReference type="GO" id="GO:0000124">
    <property type="term" value="C:SAGA complex"/>
    <property type="evidence" value="ECO:0007669"/>
    <property type="project" value="TreeGrafter"/>
</dbReference>
<comment type="similarity">
    <text evidence="5">Belongs to the TAF10 family.</text>
</comment>
<dbReference type="GO" id="GO:0003743">
    <property type="term" value="F:translation initiation factor activity"/>
    <property type="evidence" value="ECO:0007669"/>
    <property type="project" value="UniProtKB-KW"/>
</dbReference>
<dbReference type="GO" id="GO:0016251">
    <property type="term" value="F:RNA polymerase II general transcription initiation factor activity"/>
    <property type="evidence" value="ECO:0007669"/>
    <property type="project" value="TreeGrafter"/>
</dbReference>
<accession>A0A0R0M341</accession>
<dbReference type="Proteomes" id="UP000051530">
    <property type="component" value="Unassembled WGS sequence"/>
</dbReference>
<evidence type="ECO:0000256" key="3">
    <source>
        <dbReference type="ARBA" id="ARBA00023163"/>
    </source>
</evidence>
<dbReference type="PRINTS" id="PR01443">
    <property type="entry name" value="TFIID30KDSUB"/>
</dbReference>
<dbReference type="OrthoDB" id="154356at2759"/>
<evidence type="ECO:0000313" key="7">
    <source>
        <dbReference type="Proteomes" id="UP000051530"/>
    </source>
</evidence>
<dbReference type="PANTHER" id="PTHR21242:SF0">
    <property type="entry name" value="TRANSCRIPTION INITIATION FACTOR TFIID SUBUNIT 10"/>
    <property type="match status" value="1"/>
</dbReference>
<sequence length="148" mass="16860">MSNSDGSDNSDLSYEQEIEMEIAEDSLEQEQKNVDNLIEAEQLKTVDDEKVDLNNFKPLIPDLVLDYLLETNGIDCADEETRKVIAALGQKFIADIAQSAYQFHKIHQKAIIKDKRFLKEKKTTLTVSDLTKALQEYGIDISRPAYFT</sequence>
<evidence type="ECO:0000256" key="2">
    <source>
        <dbReference type="ARBA" id="ARBA00023015"/>
    </source>
</evidence>
<comment type="subcellular location">
    <subcellularLocation>
        <location evidence="1">Nucleus</location>
    </subcellularLocation>
</comment>
<organism evidence="6 7">
    <name type="scientific">Pseudoloma neurophilia</name>
    <dbReference type="NCBI Taxonomy" id="146866"/>
    <lineage>
        <taxon>Eukaryota</taxon>
        <taxon>Fungi</taxon>
        <taxon>Fungi incertae sedis</taxon>
        <taxon>Microsporidia</taxon>
        <taxon>Pseudoloma</taxon>
    </lineage>
</organism>
<keyword evidence="3" id="KW-0804">Transcription</keyword>
<name>A0A0R0M341_9MICR</name>
<dbReference type="VEuPathDB" id="MicrosporidiaDB:M153_12610002257"/>
<evidence type="ECO:0000256" key="1">
    <source>
        <dbReference type="ARBA" id="ARBA00004123"/>
    </source>
</evidence>
<reference evidence="6 7" key="1">
    <citation type="submission" date="2015-07" db="EMBL/GenBank/DDBJ databases">
        <title>The genome of Pseudoloma neurophilia, a relevant intracellular parasite of the zebrafish.</title>
        <authorList>
            <person name="Ndikumana S."/>
            <person name="Pelin A."/>
            <person name="Sanders J."/>
            <person name="Corradi N."/>
        </authorList>
    </citation>
    <scope>NUCLEOTIDE SEQUENCE [LARGE SCALE GENOMIC DNA]</scope>
    <source>
        <strain evidence="6 7">MK1</strain>
    </source>
</reference>
<dbReference type="Pfam" id="PF03540">
    <property type="entry name" value="TAF10"/>
    <property type="match status" value="1"/>
</dbReference>
<evidence type="ECO:0000313" key="6">
    <source>
        <dbReference type="EMBL" id="KRH93232.1"/>
    </source>
</evidence>
<dbReference type="EMBL" id="LGUB01000426">
    <property type="protein sequence ID" value="KRH93232.1"/>
    <property type="molecule type" value="Genomic_DNA"/>
</dbReference>
<dbReference type="GO" id="GO:0005669">
    <property type="term" value="C:transcription factor TFIID complex"/>
    <property type="evidence" value="ECO:0007669"/>
    <property type="project" value="TreeGrafter"/>
</dbReference>
<keyword evidence="6" id="KW-0648">Protein biosynthesis</keyword>
<dbReference type="CDD" id="cd07982">
    <property type="entry name" value="HFD_TAF10"/>
    <property type="match status" value="1"/>
</dbReference>